<dbReference type="PROSITE" id="PS50887">
    <property type="entry name" value="GGDEF"/>
    <property type="match status" value="1"/>
</dbReference>
<dbReference type="EC" id="2.7.7.65" evidence="1"/>
<dbReference type="InterPro" id="IPR000160">
    <property type="entry name" value="GGDEF_dom"/>
</dbReference>
<evidence type="ECO:0000259" key="2">
    <source>
        <dbReference type="PROSITE" id="PS50887"/>
    </source>
</evidence>
<organism evidence="3 4">
    <name type="scientific">Paracoccus aminovorans</name>
    <dbReference type="NCBI Taxonomy" id="34004"/>
    <lineage>
        <taxon>Bacteria</taxon>
        <taxon>Pseudomonadati</taxon>
        <taxon>Pseudomonadota</taxon>
        <taxon>Alphaproteobacteria</taxon>
        <taxon>Rhodobacterales</taxon>
        <taxon>Paracoccaceae</taxon>
        <taxon>Paracoccus</taxon>
    </lineage>
</organism>
<evidence type="ECO:0000313" key="3">
    <source>
        <dbReference type="EMBL" id="SFH20558.1"/>
    </source>
</evidence>
<dbReference type="NCBIfam" id="TIGR00254">
    <property type="entry name" value="GGDEF"/>
    <property type="match status" value="1"/>
</dbReference>
<dbReference type="PANTHER" id="PTHR45138">
    <property type="entry name" value="REGULATORY COMPONENTS OF SENSORY TRANSDUCTION SYSTEM"/>
    <property type="match status" value="1"/>
</dbReference>
<dbReference type="Pfam" id="PF00990">
    <property type="entry name" value="GGDEF"/>
    <property type="match status" value="1"/>
</dbReference>
<dbReference type="InterPro" id="IPR050469">
    <property type="entry name" value="Diguanylate_Cyclase"/>
</dbReference>
<dbReference type="InterPro" id="IPR029787">
    <property type="entry name" value="Nucleotide_cyclase"/>
</dbReference>
<feature type="domain" description="GGDEF" evidence="2">
    <location>
        <begin position="187"/>
        <end position="320"/>
    </location>
</feature>
<dbReference type="GO" id="GO:0052621">
    <property type="term" value="F:diguanylate cyclase activity"/>
    <property type="evidence" value="ECO:0007669"/>
    <property type="project" value="UniProtKB-EC"/>
</dbReference>
<dbReference type="InterPro" id="IPR043128">
    <property type="entry name" value="Rev_trsase/Diguanyl_cyclase"/>
</dbReference>
<keyword evidence="4" id="KW-1185">Reference proteome</keyword>
<dbReference type="GO" id="GO:1902201">
    <property type="term" value="P:negative regulation of bacterial-type flagellum-dependent cell motility"/>
    <property type="evidence" value="ECO:0007669"/>
    <property type="project" value="TreeGrafter"/>
</dbReference>
<dbReference type="RefSeq" id="WP_074966193.1">
    <property type="nucleotide sequence ID" value="NZ_CBCRYP010000004.1"/>
</dbReference>
<dbReference type="PANTHER" id="PTHR45138:SF24">
    <property type="entry name" value="DIGUANYLATE CYCLASE DGCC-RELATED"/>
    <property type="match status" value="1"/>
</dbReference>
<dbReference type="GO" id="GO:0005886">
    <property type="term" value="C:plasma membrane"/>
    <property type="evidence" value="ECO:0007669"/>
    <property type="project" value="TreeGrafter"/>
</dbReference>
<gene>
    <name evidence="3" type="ORF">SAMN04488021_10345</name>
</gene>
<dbReference type="SUPFAM" id="SSF55073">
    <property type="entry name" value="Nucleotide cyclase"/>
    <property type="match status" value="1"/>
</dbReference>
<dbReference type="FunFam" id="3.30.70.270:FF:000001">
    <property type="entry name" value="Diguanylate cyclase domain protein"/>
    <property type="match status" value="1"/>
</dbReference>
<dbReference type="Proteomes" id="UP000183635">
    <property type="component" value="Unassembled WGS sequence"/>
</dbReference>
<protein>
    <recommendedName>
        <fullName evidence="1">diguanylate cyclase</fullName>
        <ecNumber evidence="1">2.7.7.65</ecNumber>
    </recommendedName>
</protein>
<dbReference type="STRING" id="34004.SAMN04488021_10345"/>
<name>A0A1I2Y457_9RHOB</name>
<accession>A0A1I2Y457</accession>
<dbReference type="GO" id="GO:0043709">
    <property type="term" value="P:cell adhesion involved in single-species biofilm formation"/>
    <property type="evidence" value="ECO:0007669"/>
    <property type="project" value="TreeGrafter"/>
</dbReference>
<dbReference type="EMBL" id="FOPU01000003">
    <property type="protein sequence ID" value="SFH20558.1"/>
    <property type="molecule type" value="Genomic_DNA"/>
</dbReference>
<dbReference type="Gene3D" id="3.30.70.270">
    <property type="match status" value="1"/>
</dbReference>
<dbReference type="CDD" id="cd01949">
    <property type="entry name" value="GGDEF"/>
    <property type="match status" value="1"/>
</dbReference>
<dbReference type="SMART" id="SM00267">
    <property type="entry name" value="GGDEF"/>
    <property type="match status" value="1"/>
</dbReference>
<evidence type="ECO:0000313" key="4">
    <source>
        <dbReference type="Proteomes" id="UP000183635"/>
    </source>
</evidence>
<evidence type="ECO:0000256" key="1">
    <source>
        <dbReference type="ARBA" id="ARBA00012528"/>
    </source>
</evidence>
<reference evidence="3 4" key="1">
    <citation type="submission" date="2016-10" db="EMBL/GenBank/DDBJ databases">
        <authorList>
            <person name="de Groot N.N."/>
        </authorList>
    </citation>
    <scope>NUCLEOTIDE SEQUENCE [LARGE SCALE GENOMIC DNA]</scope>
    <source>
        <strain evidence="3 4">DSM 8537</strain>
    </source>
</reference>
<proteinExistence type="predicted"/>
<sequence length="322" mass="35396">MQFDIRDLVDLLPMHVCLDRSGKILSSGRTIARILGGHARMSDAFVHIGRDGQETAPEDMLARIASGRRVFLNLRAREDIYLRGHGVPSRGGCLLLNLGFGVSLSPAIRAFDLTDSDFSPADLAMEFLFLHEANKAALSELSRVNKSLKAAREDAQLMSITDPLTGVLNRRGFDLAFSRAMEQREKTPFALIHLDLDHFKQVNDRFGHAAGDRILQQAAEAIRAEIRASDKLCRAGGDEFLILMFSTTCHAAIQSACHRIIRRIETMETGCESSGVSASIGIAICPPGLAAGTFDLFERADAALYQAKDTGRGRVRTWEELE</sequence>
<dbReference type="AlphaFoldDB" id="A0A1I2Y457"/>
<dbReference type="OrthoDB" id="9812260at2"/>